<sequence>MKDYVYYPRRYFFAVTLPAILMFFLLIYGMIRNFQSVTFDIYSMIIMVSVYGLFNNFISLSQPSSIVDDGESLEFHAFGRKHRYEWRKIQYIRIKEFYNRKLYIRIDNPGLFRGRYWIKTSMYDDGDELYEKLSALERKLHPEQLKFRTGMEVKKG</sequence>
<feature type="transmembrane region" description="Helical" evidence="1">
    <location>
        <begin position="12"/>
        <end position="31"/>
    </location>
</feature>
<reference evidence="2 3" key="1">
    <citation type="submission" date="2020-08" db="EMBL/GenBank/DDBJ databases">
        <title>Genomic Encyclopedia of Type Strains, Phase IV (KMG-IV): sequencing the most valuable type-strain genomes for metagenomic binning, comparative biology and taxonomic classification.</title>
        <authorList>
            <person name="Goeker M."/>
        </authorList>
    </citation>
    <scope>NUCLEOTIDE SEQUENCE [LARGE SCALE GENOMIC DNA]</scope>
    <source>
        <strain evidence="2 3">DSM 103526</strain>
    </source>
</reference>
<dbReference type="Proteomes" id="UP000579281">
    <property type="component" value="Unassembled WGS sequence"/>
</dbReference>
<keyword evidence="1" id="KW-0472">Membrane</keyword>
<proteinExistence type="predicted"/>
<dbReference type="AlphaFoldDB" id="A0A841KZL4"/>
<keyword evidence="1" id="KW-1133">Transmembrane helix</keyword>
<dbReference type="EMBL" id="JACHEN010000023">
    <property type="protein sequence ID" value="MBB6217420.1"/>
    <property type="molecule type" value="Genomic_DNA"/>
</dbReference>
<name>A0A841KZL4_9FIRM</name>
<dbReference type="RefSeq" id="WP_184311918.1">
    <property type="nucleotide sequence ID" value="NZ_JACHEN010000023.1"/>
</dbReference>
<evidence type="ECO:0000313" key="2">
    <source>
        <dbReference type="EMBL" id="MBB6217420.1"/>
    </source>
</evidence>
<organism evidence="2 3">
    <name type="scientific">Anaerosolibacter carboniphilus</name>
    <dbReference type="NCBI Taxonomy" id="1417629"/>
    <lineage>
        <taxon>Bacteria</taxon>
        <taxon>Bacillati</taxon>
        <taxon>Bacillota</taxon>
        <taxon>Clostridia</taxon>
        <taxon>Peptostreptococcales</taxon>
        <taxon>Thermotaleaceae</taxon>
        <taxon>Anaerosolibacter</taxon>
    </lineage>
</organism>
<evidence type="ECO:0000256" key="1">
    <source>
        <dbReference type="SAM" id="Phobius"/>
    </source>
</evidence>
<keyword evidence="3" id="KW-1185">Reference proteome</keyword>
<protein>
    <submittedName>
        <fullName evidence="2">Uncharacterized protein</fullName>
    </submittedName>
</protein>
<feature type="transmembrane region" description="Helical" evidence="1">
    <location>
        <begin position="37"/>
        <end position="54"/>
    </location>
</feature>
<evidence type="ECO:0000313" key="3">
    <source>
        <dbReference type="Proteomes" id="UP000579281"/>
    </source>
</evidence>
<comment type="caution">
    <text evidence="2">The sequence shown here is derived from an EMBL/GenBank/DDBJ whole genome shotgun (WGS) entry which is preliminary data.</text>
</comment>
<gene>
    <name evidence="2" type="ORF">HNQ80_003539</name>
</gene>
<accession>A0A841KZL4</accession>
<keyword evidence="1" id="KW-0812">Transmembrane</keyword>